<dbReference type="Gene3D" id="3.30.200.20">
    <property type="entry name" value="Phosphorylase Kinase, domain 1"/>
    <property type="match status" value="1"/>
</dbReference>
<evidence type="ECO:0000313" key="3">
    <source>
        <dbReference type="EMBL" id="EPX84414.1"/>
    </source>
</evidence>
<dbReference type="EMBL" id="AOLV01000025">
    <property type="protein sequence ID" value="EPX84414.1"/>
    <property type="molecule type" value="Genomic_DNA"/>
</dbReference>
<keyword evidence="4" id="KW-1185">Reference proteome</keyword>
<organism evidence="3 4">
    <name type="scientific">Rubellimicrobium thermophilum DSM 16684</name>
    <dbReference type="NCBI Taxonomy" id="1123069"/>
    <lineage>
        <taxon>Bacteria</taxon>
        <taxon>Pseudomonadati</taxon>
        <taxon>Pseudomonadota</taxon>
        <taxon>Alphaproteobacteria</taxon>
        <taxon>Rhodobacterales</taxon>
        <taxon>Roseobacteraceae</taxon>
        <taxon>Rubellimicrobium</taxon>
    </lineage>
</organism>
<evidence type="ECO:0000313" key="4">
    <source>
        <dbReference type="Proteomes" id="UP000015346"/>
    </source>
</evidence>
<evidence type="ECO:0000256" key="1">
    <source>
        <dbReference type="SAM" id="MobiDB-lite"/>
    </source>
</evidence>
<reference evidence="3 4" key="1">
    <citation type="journal article" date="2013" name="Stand. Genomic Sci.">
        <title>Genome sequence of the reddish-pigmented Rubellimicrobium thermophilum type strain (DSM 16684(T)), a member of the Roseobacter clade.</title>
        <authorList>
            <person name="Fiebig A."/>
            <person name="Riedel T."/>
            <person name="Gronow S."/>
            <person name="Petersen J."/>
            <person name="Klenk H.P."/>
            <person name="Goker M."/>
        </authorList>
    </citation>
    <scope>NUCLEOTIDE SEQUENCE [LARGE SCALE GENOMIC DNA]</scope>
    <source>
        <strain evidence="3 4">DSM 16684</strain>
    </source>
</reference>
<feature type="domain" description="Aminoglycoside phosphotransferase" evidence="2">
    <location>
        <begin position="43"/>
        <end position="264"/>
    </location>
</feature>
<accession>S9SDT7</accession>
<dbReference type="PATRIC" id="fig|1123069.3.peg.2192"/>
<keyword evidence="3" id="KW-0808">Transferase</keyword>
<comment type="caution">
    <text evidence="3">The sequence shown here is derived from an EMBL/GenBank/DDBJ whole genome shotgun (WGS) entry which is preliminary data.</text>
</comment>
<feature type="region of interest" description="Disordered" evidence="1">
    <location>
        <begin position="1"/>
        <end position="28"/>
    </location>
</feature>
<feature type="compositionally biased region" description="Low complexity" evidence="1">
    <location>
        <begin position="13"/>
        <end position="28"/>
    </location>
</feature>
<gene>
    <name evidence="3" type="ORF">ruthe_02218</name>
</gene>
<dbReference type="STRING" id="1123069.ruthe_02218"/>
<protein>
    <submittedName>
        <fullName evidence="3">Putative phosphotransferase</fullName>
    </submittedName>
</protein>
<dbReference type="Pfam" id="PF01636">
    <property type="entry name" value="APH"/>
    <property type="match status" value="1"/>
</dbReference>
<dbReference type="HOGENOM" id="CLU_021467_2_0_5"/>
<dbReference type="GO" id="GO:0016740">
    <property type="term" value="F:transferase activity"/>
    <property type="evidence" value="ECO:0007669"/>
    <property type="project" value="UniProtKB-KW"/>
</dbReference>
<evidence type="ECO:0000259" key="2">
    <source>
        <dbReference type="Pfam" id="PF01636"/>
    </source>
</evidence>
<name>S9SDT7_9RHOB</name>
<dbReference type="AlphaFoldDB" id="S9SDT7"/>
<proteinExistence type="predicted"/>
<dbReference type="Gene3D" id="3.90.1200.10">
    <property type="match status" value="1"/>
</dbReference>
<dbReference type="InterPro" id="IPR011009">
    <property type="entry name" value="Kinase-like_dom_sf"/>
</dbReference>
<dbReference type="InterPro" id="IPR002575">
    <property type="entry name" value="Aminoglycoside_PTrfase"/>
</dbReference>
<sequence length="337" mass="35534">MAERAAGQGGAGSAASRRPAPAPSDDPVAAFLAASPCAGWRRQPLAGDASARRYERLTAPDGRSAVLMDARAEPASVAPFLRIAAHLRGLGLAAPTVLAEGEGVLLLEDLGPETLAARLARRPGEAPRLYGAAVDLLLRLQAAPPPAGLAALTPQRLAGMIAPLWEHFLPRTDARLAAGIGEGLQDALERHAPQPSVLSLRDFHAENLIWRPQRKGLDRLGLLDFQDAVLAPPEYDLASLLRDARRDTDAELRAAMTRRFAEGTGRSEAAVAAAAAVLGLARNLRILGIFARLAQERGRTGYLAFVPRLRAHLAGDLAHPALAALAPLLRRALGDPA</sequence>
<dbReference type="Proteomes" id="UP000015346">
    <property type="component" value="Unassembled WGS sequence"/>
</dbReference>
<dbReference type="SUPFAM" id="SSF56112">
    <property type="entry name" value="Protein kinase-like (PK-like)"/>
    <property type="match status" value="1"/>
</dbReference>